<reference evidence="10" key="1">
    <citation type="journal article" date="2019" name="Int. J. Syst. Evol. Microbiol.">
        <title>The Global Catalogue of Microorganisms (GCM) 10K type strain sequencing project: providing services to taxonomists for standard genome sequencing and annotation.</title>
        <authorList>
            <consortium name="The Broad Institute Genomics Platform"/>
            <consortium name="The Broad Institute Genome Sequencing Center for Infectious Disease"/>
            <person name="Wu L."/>
            <person name="Ma J."/>
        </authorList>
    </citation>
    <scope>NUCLEOTIDE SEQUENCE [LARGE SCALE GENOMIC DNA]</scope>
    <source>
        <strain evidence="10">KCTC 42248</strain>
    </source>
</reference>
<dbReference type="Pfam" id="PF12704">
    <property type="entry name" value="MacB_PCD"/>
    <property type="match status" value="1"/>
</dbReference>
<dbReference type="InterPro" id="IPR025857">
    <property type="entry name" value="MacB_PCD"/>
</dbReference>
<evidence type="ECO:0000256" key="6">
    <source>
        <dbReference type="SAM" id="Phobius"/>
    </source>
</evidence>
<keyword evidence="4 6" id="KW-1133">Transmembrane helix</keyword>
<accession>A0ABW5NN70</accession>
<organism evidence="9 10">
    <name type="scientific">Sphingobacterium corticis</name>
    <dbReference type="NCBI Taxonomy" id="1812823"/>
    <lineage>
        <taxon>Bacteria</taxon>
        <taxon>Pseudomonadati</taxon>
        <taxon>Bacteroidota</taxon>
        <taxon>Sphingobacteriia</taxon>
        <taxon>Sphingobacteriales</taxon>
        <taxon>Sphingobacteriaceae</taxon>
        <taxon>Sphingobacterium</taxon>
    </lineage>
</organism>
<feature type="transmembrane region" description="Helical" evidence="6">
    <location>
        <begin position="759"/>
        <end position="779"/>
    </location>
</feature>
<evidence type="ECO:0000256" key="3">
    <source>
        <dbReference type="ARBA" id="ARBA00022692"/>
    </source>
</evidence>
<gene>
    <name evidence="9" type="ORF">ACFSQ3_15150</name>
</gene>
<evidence type="ECO:0000256" key="4">
    <source>
        <dbReference type="ARBA" id="ARBA00022989"/>
    </source>
</evidence>
<protein>
    <submittedName>
        <fullName evidence="9">ABC transporter permease</fullName>
    </submittedName>
</protein>
<dbReference type="RefSeq" id="WP_380870429.1">
    <property type="nucleotide sequence ID" value="NZ_JBHUMA010000009.1"/>
</dbReference>
<dbReference type="Pfam" id="PF02687">
    <property type="entry name" value="FtsX"/>
    <property type="match status" value="2"/>
</dbReference>
<dbReference type="InterPro" id="IPR050250">
    <property type="entry name" value="Macrolide_Exporter_MacB"/>
</dbReference>
<evidence type="ECO:0000313" key="10">
    <source>
        <dbReference type="Proteomes" id="UP001597393"/>
    </source>
</evidence>
<keyword evidence="3 6" id="KW-0812">Transmembrane</keyword>
<evidence type="ECO:0000259" key="8">
    <source>
        <dbReference type="Pfam" id="PF12704"/>
    </source>
</evidence>
<dbReference type="PANTHER" id="PTHR30572">
    <property type="entry name" value="MEMBRANE COMPONENT OF TRANSPORTER-RELATED"/>
    <property type="match status" value="1"/>
</dbReference>
<keyword evidence="5 6" id="KW-0472">Membrane</keyword>
<evidence type="ECO:0000256" key="5">
    <source>
        <dbReference type="ARBA" id="ARBA00023136"/>
    </source>
</evidence>
<comment type="caution">
    <text evidence="9">The sequence shown here is derived from an EMBL/GenBank/DDBJ whole genome shotgun (WGS) entry which is preliminary data.</text>
</comment>
<feature type="transmembrane region" description="Helical" evidence="6">
    <location>
        <begin position="670"/>
        <end position="695"/>
    </location>
</feature>
<sequence>MIKNYIKIAVRSLRKNKSFSLLNILGLSIGMAAAIFISLWAQNELSLERFHEKGDRLYKMYNRDTHEGETWAWGTTPAILGPTLAQDYGEVEAFSRYSDGLDFLFTIGDKKLKAKGAGVDSLFLTMFSFPLVEGQATQSLNDPYNIVLTESFANTLFGDKNPIGEVVKIDSLHQFTVTGVLKNLPNNTLFEFEYLVPISYLRIIDFIDEKGWGNNSSVNYVLLKDGASQDAFDQKIKNITIDHTQTSATPSTTTVFTQPINRSYLYGKSENGKLVAGELVTVRLFIGIGVLILLIACINFMNLSTAKSEKRAKEVGVRKVVGVRKSGLIAQFLTESLLLSFLSFVLALLIVLLLLPAFNHLVQKELSLISQSLLFWFGLLLFVVFTGFVAGSYPAFYLSSFRPVEVLKGTFKSTLIALSLRKVLVVTQFTFAICLIISTIVIASQIKFGLDREVGYDREQLIYIPMEGDILKKYPTIRQELFQNQSASAITKNGAPISERWSDSWGFEWDGSLSGDEKTSFLRLATDADFVKTLGVKLVEGRDIDIYTFPTDSNAMLINQAAATAMRLDQPIGKRVWYKGSPETFRTIVGVVENFVTESPYRERINPMFIEGPKYMWESTIHIKLPAHKTTKTALNDIEQTFKKHNPEYPFNYTFVDEAFALKFARSERIYRLVVVFAGLTIFISCLGLFGLAAYTAQSRTKEIGVRKVLGASVFGITQLLSREFLVLVLIAFVVASPIAWWAMSRWLDDYSYKIAIEWWIFALTALLAVVITLATVSFQSIKAAIANPVNSLRDE</sequence>
<feature type="transmembrane region" description="Helical" evidence="6">
    <location>
        <begin position="21"/>
        <end position="41"/>
    </location>
</feature>
<dbReference type="PANTHER" id="PTHR30572:SF18">
    <property type="entry name" value="ABC-TYPE MACROLIDE FAMILY EXPORT SYSTEM PERMEASE COMPONENT 2"/>
    <property type="match status" value="1"/>
</dbReference>
<feature type="transmembrane region" description="Helical" evidence="6">
    <location>
        <begin position="328"/>
        <end position="355"/>
    </location>
</feature>
<proteinExistence type="predicted"/>
<keyword evidence="2" id="KW-1003">Cell membrane</keyword>
<feature type="domain" description="ABC3 transporter permease C-terminal" evidence="7">
    <location>
        <begin position="676"/>
        <end position="789"/>
    </location>
</feature>
<evidence type="ECO:0000313" key="9">
    <source>
        <dbReference type="EMBL" id="MFD2600289.1"/>
    </source>
</evidence>
<feature type="transmembrane region" description="Helical" evidence="6">
    <location>
        <begin position="284"/>
        <end position="303"/>
    </location>
</feature>
<feature type="domain" description="MacB-like periplasmic core" evidence="8">
    <location>
        <begin position="20"/>
        <end position="238"/>
    </location>
</feature>
<evidence type="ECO:0000256" key="1">
    <source>
        <dbReference type="ARBA" id="ARBA00004651"/>
    </source>
</evidence>
<name>A0ABW5NN70_9SPHI</name>
<dbReference type="InterPro" id="IPR003838">
    <property type="entry name" value="ABC3_permease_C"/>
</dbReference>
<feature type="transmembrane region" description="Helical" evidence="6">
    <location>
        <begin position="375"/>
        <end position="398"/>
    </location>
</feature>
<feature type="transmembrane region" description="Helical" evidence="6">
    <location>
        <begin position="725"/>
        <end position="744"/>
    </location>
</feature>
<comment type="subcellular location">
    <subcellularLocation>
        <location evidence="1">Cell membrane</location>
        <topology evidence="1">Multi-pass membrane protein</topology>
    </subcellularLocation>
</comment>
<dbReference type="EMBL" id="JBHUMA010000009">
    <property type="protein sequence ID" value="MFD2600289.1"/>
    <property type="molecule type" value="Genomic_DNA"/>
</dbReference>
<keyword evidence="10" id="KW-1185">Reference proteome</keyword>
<dbReference type="Proteomes" id="UP001597393">
    <property type="component" value="Unassembled WGS sequence"/>
</dbReference>
<feature type="domain" description="ABC3 transporter permease C-terminal" evidence="7">
    <location>
        <begin position="288"/>
        <end position="398"/>
    </location>
</feature>
<feature type="transmembrane region" description="Helical" evidence="6">
    <location>
        <begin position="419"/>
        <end position="443"/>
    </location>
</feature>
<evidence type="ECO:0000256" key="2">
    <source>
        <dbReference type="ARBA" id="ARBA00022475"/>
    </source>
</evidence>
<evidence type="ECO:0000259" key="7">
    <source>
        <dbReference type="Pfam" id="PF02687"/>
    </source>
</evidence>